<dbReference type="AlphaFoldDB" id="A0A9X2AD32"/>
<evidence type="ECO:0000313" key="2">
    <source>
        <dbReference type="Proteomes" id="UP001139263"/>
    </source>
</evidence>
<reference evidence="1" key="1">
    <citation type="submission" date="2022-03" db="EMBL/GenBank/DDBJ databases">
        <title>Draft Genome Sequence of Firmicute Strain S0AB, a Heterotrophic Iron/Sulfur-Oxidizing Extreme Acidophile.</title>
        <authorList>
            <person name="Vergara E."/>
            <person name="Pakostova E."/>
            <person name="Johnson D.B."/>
            <person name="Holmes D.S."/>
        </authorList>
    </citation>
    <scope>NUCLEOTIDE SEQUENCE</scope>
    <source>
        <strain evidence="1">S0AB</strain>
    </source>
</reference>
<dbReference type="Proteomes" id="UP001139263">
    <property type="component" value="Unassembled WGS sequence"/>
</dbReference>
<name>A0A9X2AD32_9BACL</name>
<accession>A0A9X2AD32</accession>
<comment type="caution">
    <text evidence="1">The sequence shown here is derived from an EMBL/GenBank/DDBJ whole genome shotgun (WGS) entry which is preliminary data.</text>
</comment>
<sequence>MTVKPLASEFEEADLFITEHLGVDFTNKCVIRNVNFAND</sequence>
<gene>
    <name evidence="1" type="ORF">MM817_03120</name>
</gene>
<evidence type="ECO:0000313" key="1">
    <source>
        <dbReference type="EMBL" id="MCI0184823.1"/>
    </source>
</evidence>
<proteinExistence type="predicted"/>
<protein>
    <submittedName>
        <fullName evidence="1">Uncharacterized protein</fullName>
    </submittedName>
</protein>
<dbReference type="EMBL" id="JALBUF010000027">
    <property type="protein sequence ID" value="MCI0184823.1"/>
    <property type="molecule type" value="Genomic_DNA"/>
</dbReference>
<organism evidence="1 2">
    <name type="scientific">Sulfoacidibacillus ferrooxidans</name>
    <dbReference type="NCBI Taxonomy" id="2005001"/>
    <lineage>
        <taxon>Bacteria</taxon>
        <taxon>Bacillati</taxon>
        <taxon>Bacillota</taxon>
        <taxon>Bacilli</taxon>
        <taxon>Bacillales</taxon>
        <taxon>Alicyclobacillaceae</taxon>
        <taxon>Sulfoacidibacillus</taxon>
    </lineage>
</organism>
<keyword evidence="2" id="KW-1185">Reference proteome</keyword>